<organism evidence="3 4">
    <name type="scientific">Bacillus mycoides</name>
    <dbReference type="NCBI Taxonomy" id="1405"/>
    <lineage>
        <taxon>Bacteria</taxon>
        <taxon>Bacillati</taxon>
        <taxon>Bacillota</taxon>
        <taxon>Bacilli</taxon>
        <taxon>Bacillales</taxon>
        <taxon>Bacillaceae</taxon>
        <taxon>Bacillus</taxon>
        <taxon>Bacillus cereus group</taxon>
    </lineage>
</organism>
<dbReference type="CDD" id="cd02696">
    <property type="entry name" value="MurNAc-LAA"/>
    <property type="match status" value="1"/>
</dbReference>
<dbReference type="Gene3D" id="3.40.630.40">
    <property type="entry name" value="Zn-dependent exopeptidases"/>
    <property type="match status" value="1"/>
</dbReference>
<dbReference type="PANTHER" id="PTHR30404:SF0">
    <property type="entry name" value="N-ACETYLMURAMOYL-L-ALANINE AMIDASE AMIC"/>
    <property type="match status" value="1"/>
</dbReference>
<dbReference type="InterPro" id="IPR001119">
    <property type="entry name" value="SLH_dom"/>
</dbReference>
<dbReference type="GO" id="GO:0030288">
    <property type="term" value="C:outer membrane-bounded periplasmic space"/>
    <property type="evidence" value="ECO:0007669"/>
    <property type="project" value="TreeGrafter"/>
</dbReference>
<dbReference type="GO" id="GO:0009253">
    <property type="term" value="P:peptidoglycan catabolic process"/>
    <property type="evidence" value="ECO:0007669"/>
    <property type="project" value="InterPro"/>
</dbReference>
<gene>
    <name evidence="3" type="ORF">BACI71_30878</name>
</gene>
<evidence type="ECO:0000256" key="2">
    <source>
        <dbReference type="ARBA" id="ARBA00022801"/>
    </source>
</evidence>
<sequence length="414" mass="45861">MKNRIIAAGVIAASILSYSSSSFAQTKTFPDVPAKHWAEDSIYYLVEKGAVKGNDKGMFEPGKEITRAEAATMMARILNLPIDNNAKPSFGDSQNEWYTPFIAAVEKAGVVKGKGPGVFDPTGKIDRVSMASMLVEAYKLDAKVKQPLQTKFADLNDSWGKDKANILVELNISQGITKTAWLPNKTVTKAEAAQFIAKADSLKVGNPLVEQMIIIDPGHGGTDPGKATQGLHESDIVLDTSKRLQSLLEKHTPFRVLLTRETDIRLGEKQGEDLKNRVDFAKEHNGDVFVSIHANASKNHDGYGTETFYYKGSEKKEVNEREKDSYMLADKIQKRLVKALDTRDRGVREGDLYVLRENEMPAVLTELAFLDNSADYEKLASESGRQIAAEAIYAGILDYYEWKGFDVSKSRLTK</sequence>
<accession>A0A0A0WUB4</accession>
<dbReference type="RefSeq" id="WP_002031248.1">
    <property type="nucleotide sequence ID" value="NZ_CP009746.1"/>
</dbReference>
<dbReference type="SMART" id="SM00646">
    <property type="entry name" value="Ami_3"/>
    <property type="match status" value="1"/>
</dbReference>
<dbReference type="SUPFAM" id="SSF53187">
    <property type="entry name" value="Zn-dependent exopeptidases"/>
    <property type="match status" value="1"/>
</dbReference>
<dbReference type="InterPro" id="IPR002508">
    <property type="entry name" value="MurNAc-LAA_cat"/>
</dbReference>
<dbReference type="EMBL" id="CABWMC010000023">
    <property type="protein sequence ID" value="VXC42507.1"/>
    <property type="molecule type" value="Genomic_DNA"/>
</dbReference>
<keyword evidence="1" id="KW-0732">Signal</keyword>
<dbReference type="KEGG" id="bww:bwei_3208"/>
<dbReference type="PANTHER" id="PTHR30404">
    <property type="entry name" value="N-ACETYLMURAMOYL-L-ALANINE AMIDASE"/>
    <property type="match status" value="1"/>
</dbReference>
<keyword evidence="2" id="KW-0378">Hydrolase</keyword>
<protein>
    <submittedName>
        <fullName evidence="3">Uncharacterized protein</fullName>
    </submittedName>
</protein>
<proteinExistence type="predicted"/>
<dbReference type="Pfam" id="PF01520">
    <property type="entry name" value="Amidase_3"/>
    <property type="match status" value="1"/>
</dbReference>
<evidence type="ECO:0000313" key="4">
    <source>
        <dbReference type="Proteomes" id="UP000437562"/>
    </source>
</evidence>
<dbReference type="Pfam" id="PF00395">
    <property type="entry name" value="SLH"/>
    <property type="match status" value="3"/>
</dbReference>
<dbReference type="AlphaFoldDB" id="A0A0A0WUB4"/>
<reference evidence="3 4" key="1">
    <citation type="submission" date="2019-10" db="EMBL/GenBank/DDBJ databases">
        <authorList>
            <person name="Karimi E."/>
        </authorList>
    </citation>
    <scope>NUCLEOTIDE SEQUENCE [LARGE SCALE GENOMIC DNA]</scope>
    <source>
        <strain evidence="3">Bacillus sp. 71</strain>
    </source>
</reference>
<dbReference type="GO" id="GO:0008745">
    <property type="term" value="F:N-acetylmuramoyl-L-alanine amidase activity"/>
    <property type="evidence" value="ECO:0007669"/>
    <property type="project" value="InterPro"/>
</dbReference>
<accession>A0A653YIS6</accession>
<evidence type="ECO:0000256" key="1">
    <source>
        <dbReference type="ARBA" id="ARBA00022729"/>
    </source>
</evidence>
<dbReference type="PROSITE" id="PS51272">
    <property type="entry name" value="SLH"/>
    <property type="match status" value="3"/>
</dbReference>
<evidence type="ECO:0000313" key="3">
    <source>
        <dbReference type="EMBL" id="VXC42507.1"/>
    </source>
</evidence>
<name>A0A0A0WUB4_BACMY</name>
<dbReference type="InterPro" id="IPR050695">
    <property type="entry name" value="N-acetylmuramoyl_amidase_3"/>
</dbReference>
<dbReference type="Proteomes" id="UP000437562">
    <property type="component" value="Unassembled WGS sequence"/>
</dbReference>